<feature type="transmembrane region" description="Helical" evidence="1">
    <location>
        <begin position="34"/>
        <end position="51"/>
    </location>
</feature>
<evidence type="ECO:0000313" key="2">
    <source>
        <dbReference type="EMBL" id="SMC24222.1"/>
    </source>
</evidence>
<dbReference type="PANTHER" id="PTHR34821">
    <property type="entry name" value="INNER MEMBRANE PROTEIN YDCZ"/>
    <property type="match status" value="1"/>
</dbReference>
<accession>A0A1W1XK66</accession>
<name>A0A1W1XK66_9CLOT</name>
<keyword evidence="1" id="KW-0472">Membrane</keyword>
<sequence length="140" mass="15426">MKTLISSFIGALISIMIMFNGTLSNSYGNYTSTVIIHLTGLFSIIFILLITRTKFKFKKNIPIYLYSAGAIGIFTVLFNNLSYSTLGVAVTIALGLLGQSITAIIIDHFGLLGMDIIRFRKEKFIGLILVSFGILVMTIF</sequence>
<feature type="transmembrane region" description="Helical" evidence="1">
    <location>
        <begin position="88"/>
        <end position="112"/>
    </location>
</feature>
<evidence type="ECO:0000256" key="1">
    <source>
        <dbReference type="SAM" id="Phobius"/>
    </source>
</evidence>
<proteinExistence type="predicted"/>
<dbReference type="EMBL" id="FWXH01000006">
    <property type="protein sequence ID" value="SMC24222.1"/>
    <property type="molecule type" value="Genomic_DNA"/>
</dbReference>
<dbReference type="PANTHER" id="PTHR34821:SF2">
    <property type="entry name" value="INNER MEMBRANE PROTEIN YDCZ"/>
    <property type="match status" value="1"/>
</dbReference>
<evidence type="ECO:0000313" key="3">
    <source>
        <dbReference type="Proteomes" id="UP000192468"/>
    </source>
</evidence>
<keyword evidence="1" id="KW-0812">Transmembrane</keyword>
<keyword evidence="1" id="KW-1133">Transmembrane helix</keyword>
<reference evidence="2 3" key="1">
    <citation type="submission" date="2017-04" db="EMBL/GenBank/DDBJ databases">
        <authorList>
            <person name="Afonso C.L."/>
            <person name="Miller P.J."/>
            <person name="Scott M.A."/>
            <person name="Spackman E."/>
            <person name="Goraichik I."/>
            <person name="Dimitrov K.M."/>
            <person name="Suarez D.L."/>
            <person name="Swayne D.E."/>
        </authorList>
    </citation>
    <scope>NUCLEOTIDE SEQUENCE [LARGE SCALE GENOMIC DNA]</scope>
    <source>
        <strain evidence="2 3">DSM 12555</strain>
    </source>
</reference>
<dbReference type="OrthoDB" id="7864805at2"/>
<organism evidence="2 3">
    <name type="scientific">Clostridium acidisoli DSM 12555</name>
    <dbReference type="NCBI Taxonomy" id="1121291"/>
    <lineage>
        <taxon>Bacteria</taxon>
        <taxon>Bacillati</taxon>
        <taxon>Bacillota</taxon>
        <taxon>Clostridia</taxon>
        <taxon>Eubacteriales</taxon>
        <taxon>Clostridiaceae</taxon>
        <taxon>Clostridium</taxon>
    </lineage>
</organism>
<dbReference type="Pfam" id="PF04657">
    <property type="entry name" value="DMT_YdcZ"/>
    <property type="match status" value="1"/>
</dbReference>
<gene>
    <name evidence="2" type="ORF">SAMN02745134_02129</name>
</gene>
<dbReference type="Proteomes" id="UP000192468">
    <property type="component" value="Unassembled WGS sequence"/>
</dbReference>
<dbReference type="RefSeq" id="WP_084115897.1">
    <property type="nucleotide sequence ID" value="NZ_FWXH01000006.1"/>
</dbReference>
<dbReference type="GO" id="GO:0005886">
    <property type="term" value="C:plasma membrane"/>
    <property type="evidence" value="ECO:0007669"/>
    <property type="project" value="TreeGrafter"/>
</dbReference>
<feature type="transmembrane region" description="Helical" evidence="1">
    <location>
        <begin position="124"/>
        <end position="139"/>
    </location>
</feature>
<keyword evidence="3" id="KW-1185">Reference proteome</keyword>
<protein>
    <submittedName>
        <fullName evidence="2">Transporter family-2 protein</fullName>
    </submittedName>
</protein>
<dbReference type="AlphaFoldDB" id="A0A1W1XK66"/>
<feature type="transmembrane region" description="Helical" evidence="1">
    <location>
        <begin position="63"/>
        <end position="82"/>
    </location>
</feature>
<dbReference type="STRING" id="1121291.SAMN02745134_02129"/>
<dbReference type="InterPro" id="IPR006750">
    <property type="entry name" value="YdcZ"/>
</dbReference>